<keyword evidence="3" id="KW-1185">Reference proteome</keyword>
<evidence type="ECO:0000256" key="1">
    <source>
        <dbReference type="SAM" id="MobiDB-lite"/>
    </source>
</evidence>
<gene>
    <name evidence="2" type="primary">AVEN_182445_1</name>
    <name evidence="2" type="ORF">CEXT_203421</name>
</gene>
<feature type="compositionally biased region" description="Low complexity" evidence="1">
    <location>
        <begin position="253"/>
        <end position="262"/>
    </location>
</feature>
<feature type="compositionally biased region" description="Basic and acidic residues" evidence="1">
    <location>
        <begin position="235"/>
        <end position="248"/>
    </location>
</feature>
<evidence type="ECO:0008006" key="4">
    <source>
        <dbReference type="Google" id="ProtNLM"/>
    </source>
</evidence>
<sequence>MTTKLDSLITGPNVGQKTKKRRPGLVNKYHSSSSSTKPNQLGTGSALTLEEIYNLQTVSSDTNLDKKTFLPYATETITETYRRHTRPSQNKKISNGRRQPENSPETTILTKTTKPIPQDIAEFLWSITQTQKHSNTNIIYRDRIESDYLPEWSDDYEEEYYNSDHDHSTLSKIFNNIHTSTSVHIETSQGSTPSENSTKNIETSEAVGISATEAVPKMDNQESKLKDVTLETPEQREFTKSDYSKGEAEFQTTEKTTTEVPVTTETLTTTTPIPKTTYYTSTITTTTPEDTTKSFSGYVRNKYKGTSTHIHESEPKFFRADDDEAPTESPNEQEDSREITDVCFVEGRYYTSGETIIKSNPCEMCRCFYGHPLCQVQQCPPHLTHPVHWITCRDIAVLK</sequence>
<accession>A0AAV4R7W7</accession>
<dbReference type="Proteomes" id="UP001054945">
    <property type="component" value="Unassembled WGS sequence"/>
</dbReference>
<feature type="compositionally biased region" description="Polar residues" evidence="1">
    <location>
        <begin position="29"/>
        <end position="43"/>
    </location>
</feature>
<feature type="compositionally biased region" description="Acidic residues" evidence="1">
    <location>
        <begin position="321"/>
        <end position="333"/>
    </location>
</feature>
<reference evidence="2 3" key="1">
    <citation type="submission" date="2021-06" db="EMBL/GenBank/DDBJ databases">
        <title>Caerostris extrusa draft genome.</title>
        <authorList>
            <person name="Kono N."/>
            <person name="Arakawa K."/>
        </authorList>
    </citation>
    <scope>NUCLEOTIDE SEQUENCE [LARGE SCALE GENOMIC DNA]</scope>
</reference>
<feature type="compositionally biased region" description="Basic and acidic residues" evidence="1">
    <location>
        <begin position="309"/>
        <end position="320"/>
    </location>
</feature>
<evidence type="ECO:0000313" key="2">
    <source>
        <dbReference type="EMBL" id="GIY16188.1"/>
    </source>
</evidence>
<dbReference type="SUPFAM" id="SSF57603">
    <property type="entry name" value="FnI-like domain"/>
    <property type="match status" value="1"/>
</dbReference>
<proteinExistence type="predicted"/>
<feature type="compositionally biased region" description="Polar residues" evidence="1">
    <location>
        <begin position="87"/>
        <end position="105"/>
    </location>
</feature>
<feature type="region of interest" description="Disordered" evidence="1">
    <location>
        <begin position="80"/>
        <end position="105"/>
    </location>
</feature>
<evidence type="ECO:0000313" key="3">
    <source>
        <dbReference type="Proteomes" id="UP001054945"/>
    </source>
</evidence>
<name>A0AAV4R7W7_CAEEX</name>
<protein>
    <recommendedName>
        <fullName evidence="4">VWFC domain-containing protein</fullName>
    </recommendedName>
</protein>
<organism evidence="2 3">
    <name type="scientific">Caerostris extrusa</name>
    <name type="common">Bark spider</name>
    <name type="synonym">Caerostris bankana</name>
    <dbReference type="NCBI Taxonomy" id="172846"/>
    <lineage>
        <taxon>Eukaryota</taxon>
        <taxon>Metazoa</taxon>
        <taxon>Ecdysozoa</taxon>
        <taxon>Arthropoda</taxon>
        <taxon>Chelicerata</taxon>
        <taxon>Arachnida</taxon>
        <taxon>Araneae</taxon>
        <taxon>Araneomorphae</taxon>
        <taxon>Entelegynae</taxon>
        <taxon>Araneoidea</taxon>
        <taxon>Araneidae</taxon>
        <taxon>Caerostris</taxon>
    </lineage>
</organism>
<dbReference type="Gene3D" id="2.10.70.10">
    <property type="entry name" value="Complement Module, domain 1"/>
    <property type="match status" value="1"/>
</dbReference>
<dbReference type="EMBL" id="BPLR01007341">
    <property type="protein sequence ID" value="GIY16188.1"/>
    <property type="molecule type" value="Genomic_DNA"/>
</dbReference>
<comment type="caution">
    <text evidence="2">The sequence shown here is derived from an EMBL/GenBank/DDBJ whole genome shotgun (WGS) entry which is preliminary data.</text>
</comment>
<feature type="region of interest" description="Disordered" evidence="1">
    <location>
        <begin position="235"/>
        <end position="262"/>
    </location>
</feature>
<feature type="region of interest" description="Disordered" evidence="1">
    <location>
        <begin position="306"/>
        <end position="337"/>
    </location>
</feature>
<feature type="region of interest" description="Disordered" evidence="1">
    <location>
        <begin position="1"/>
        <end position="43"/>
    </location>
</feature>
<dbReference type="AlphaFoldDB" id="A0AAV4R7W7"/>